<comment type="caution">
    <text evidence="1">The sequence shown here is derived from an EMBL/GenBank/DDBJ whole genome shotgun (WGS) entry which is preliminary data.</text>
</comment>
<proteinExistence type="predicted"/>
<dbReference type="PANTHER" id="PTHR37211">
    <property type="entry name" value="EXPRESSED PROTEIN"/>
    <property type="match status" value="1"/>
</dbReference>
<keyword evidence="1" id="KW-0808">Transferase</keyword>
<dbReference type="GO" id="GO:0008168">
    <property type="term" value="F:methyltransferase activity"/>
    <property type="evidence" value="ECO:0007669"/>
    <property type="project" value="UniProtKB-KW"/>
</dbReference>
<organism evidence="1 2">
    <name type="scientific">Natronomicrosphaera hydrolytica</name>
    <dbReference type="NCBI Taxonomy" id="3242702"/>
    <lineage>
        <taxon>Bacteria</taxon>
        <taxon>Pseudomonadati</taxon>
        <taxon>Planctomycetota</taxon>
        <taxon>Phycisphaerae</taxon>
        <taxon>Phycisphaerales</taxon>
        <taxon>Phycisphaeraceae</taxon>
        <taxon>Natronomicrosphaera</taxon>
    </lineage>
</organism>
<dbReference type="EMBL" id="JBGUBD010000008">
    <property type="protein sequence ID" value="MFA9479292.1"/>
    <property type="molecule type" value="Genomic_DNA"/>
</dbReference>
<dbReference type="Gene3D" id="3.40.50.150">
    <property type="entry name" value="Vaccinia Virus protein VP39"/>
    <property type="match status" value="1"/>
</dbReference>
<evidence type="ECO:0000313" key="2">
    <source>
        <dbReference type="Proteomes" id="UP001575105"/>
    </source>
</evidence>
<keyword evidence="2" id="KW-1185">Reference proteome</keyword>
<evidence type="ECO:0000313" key="1">
    <source>
        <dbReference type="EMBL" id="MFA9479292.1"/>
    </source>
</evidence>
<dbReference type="SUPFAM" id="SSF53335">
    <property type="entry name" value="S-adenosyl-L-methionine-dependent methyltransferases"/>
    <property type="match status" value="1"/>
</dbReference>
<gene>
    <name evidence="1" type="ORF">ACERK3_13455</name>
</gene>
<keyword evidence="1" id="KW-0489">Methyltransferase</keyword>
<protein>
    <submittedName>
        <fullName evidence="1">Class I SAM-dependent methyltransferase</fullName>
        <ecNumber evidence="1">2.1.1.-</ecNumber>
    </submittedName>
</protein>
<dbReference type="RefSeq" id="WP_425346219.1">
    <property type="nucleotide sequence ID" value="NZ_JBGUBD010000008.1"/>
</dbReference>
<dbReference type="EC" id="2.1.1.-" evidence="1"/>
<dbReference type="PANTHER" id="PTHR37211:SF1">
    <property type="entry name" value="EXPRESSED PROTEIN"/>
    <property type="match status" value="1"/>
</dbReference>
<sequence length="276" mass="32276">MAKRKKQKKTRNGTLTAKTADKYKLYQRAVQEPEHEVAFFDRVYRSIFGRTPTLLREDFCGTFAICCSWAKKRGRTAIGVDLDPEPLAWGREHNLAKLPEAARERVTIYEQDVRKVNGFKAEVLSAQNFSFWIFHTRKELLEYFKAAYRNIAKEGILVMDMMGGPECMEEDHTDERRFSDFTYVWEQARYNPITHSGTWNIHFDFDDGTRLNKAFTYDWRFWSIPEVRELLEEAGFSQSFVYWEGEGEKGEGDGVWRKTTNAPSDPAWIAYIVATK</sequence>
<dbReference type="Gene3D" id="2.20.25.110">
    <property type="entry name" value="S-adenosyl-L-methionine-dependent methyltransferases"/>
    <property type="match status" value="1"/>
</dbReference>
<name>A0ABV4U909_9BACT</name>
<reference evidence="1 2" key="1">
    <citation type="submission" date="2024-08" db="EMBL/GenBank/DDBJ databases">
        <title>Whole-genome sequencing of halo(alkali)philic microorganisms from hypersaline lakes.</title>
        <authorList>
            <person name="Sorokin D.Y."/>
            <person name="Merkel A.Y."/>
            <person name="Messina E."/>
            <person name="Yakimov M."/>
        </authorList>
    </citation>
    <scope>NUCLEOTIDE SEQUENCE [LARGE SCALE GENOMIC DNA]</scope>
    <source>
        <strain evidence="1 2">AB-hyl4</strain>
    </source>
</reference>
<dbReference type="GO" id="GO:0032259">
    <property type="term" value="P:methylation"/>
    <property type="evidence" value="ECO:0007669"/>
    <property type="project" value="UniProtKB-KW"/>
</dbReference>
<accession>A0ABV4U909</accession>
<dbReference type="Proteomes" id="UP001575105">
    <property type="component" value="Unassembled WGS sequence"/>
</dbReference>
<dbReference type="CDD" id="cd02440">
    <property type="entry name" value="AdoMet_MTases"/>
    <property type="match status" value="1"/>
</dbReference>
<dbReference type="InterPro" id="IPR029063">
    <property type="entry name" value="SAM-dependent_MTases_sf"/>
</dbReference>